<organism evidence="1 2">
    <name type="scientific">Meloidogyne enterolobii</name>
    <name type="common">Root-knot nematode worm</name>
    <name type="synonym">Meloidogyne mayaguensis</name>
    <dbReference type="NCBI Taxonomy" id="390850"/>
    <lineage>
        <taxon>Eukaryota</taxon>
        <taxon>Metazoa</taxon>
        <taxon>Ecdysozoa</taxon>
        <taxon>Nematoda</taxon>
        <taxon>Chromadorea</taxon>
        <taxon>Rhabditida</taxon>
        <taxon>Tylenchina</taxon>
        <taxon>Tylenchomorpha</taxon>
        <taxon>Tylenchoidea</taxon>
        <taxon>Meloidogynidae</taxon>
        <taxon>Meloidogyninae</taxon>
        <taxon>Meloidogyne</taxon>
    </lineage>
</organism>
<proteinExistence type="predicted"/>
<dbReference type="EMBL" id="CAVMJV010000057">
    <property type="protein sequence ID" value="CAK5085432.1"/>
    <property type="molecule type" value="Genomic_DNA"/>
</dbReference>
<keyword evidence="2" id="KW-1185">Reference proteome</keyword>
<name>A0ACB1A445_MELEN</name>
<sequence length="1250" mass="137983">MVFYPRHGHRGIGIKDLMLIFGGGNEGIVDELHVYNATKNKWFVPVVRGDIPRGFAAYGMVTDQLKVFIFGGMVEYGRYSNDVYELQTSRWEWRQIRVRPPQTGQNGPCPRLGHSFTLGSSHYAFVFGGLANDSEDPKINIPRYLNDLYAIDLSQSPTMWWEVPMTVGMPPSPRESHTAVHFLTQTGKEQLIIYGGMDGNRMGDVWILDLKTWIWTNPVPNGIMPLPRSLHTANVIGCRMVVFGGWVPLQPADKAETPDKEWKCTNSLAVLNLNALSWEQHSLDDFSTTTSTNNDDLIKPCSRAGHSAVVINRRLYIWSGRDGYKKAWNSQVCCNDLWYLEAEPPAAPTAISLIRASINTLEIQWTPVPNADHYLLQILKLESQEAADQKLQSGKRVIRTIPASGGSIRMVRPSTYRQQQQRSIMIQRGDIRIRIFGDSFALTSLNPQVRSLFYSNFIKGAFYCFFWSYLNSNPMFLNVVFSFLGFTQQQQQQQQQQQSPVQSRPILVQKGPLGANAQPPIFQYGHSMQPQRNKFGILQQQASPYNPQTTAITPTRTTYTAQVASAIDSTMPTNILDEALNEAESFVDEQLQKQQEGEQGKEFDEEEEEKKKNGIDEGRKDLKEKIEKSLEEMEEDKDKTGGSSILEVEQMRAAKDDDVKDDVKNKEEIAGELSEGGGYFQPLEDDTANTSLDENNREDGQNQEQQNQQNEQLQSSNVENAATTAELTTNAETTTTSTATLPSTVATLDDQIQSNDNKAVEEQEKEVQNGSSSQIALNQQQQQSTTVGPRQFNFSSTQQHQSLDNWCDVATLNESKCLVTQYLAPMDANEQQQFTQDQGISPSTQDYRKVVGLEPGFVYRFRVCAFNAVGQSKWSPANSFRTCIPGFPGAPSSIKITKGTDGAIISWEPPQTTNGDIVEYSVYLAMRSASYGQPAFVPVYIGPAPNCMVNHQNLQLAHIDTSLKPAIIFRIAARNDKGYGPATQVRWLQDQRPMAVMPPLIPNQSATVVSGISPGTAPILGSTPSNVIRKSVGGGGGTYTYQQQQPQKQQQIGAPIITGGGGGGERGGGAIYYPSTAPVTRRVLTTSSVRQRSSPAMMHQYSTSTGNVAMVQPQLHLSPSARPSTSSYDLSSTNTTSSPHQLQQRRIIPLMSSSSSSAEHPQKIRLQHMEGSSTSIATTTSSNSSQYQEETFSGGHGGGGGGPRKIMVQQPSLTSSGGGRGGEGPLNPGLTVREYLTSGTTPNKRIRLEQ</sequence>
<gene>
    <name evidence="1" type="ORF">MENTE1834_LOCUS32879</name>
</gene>
<protein>
    <submittedName>
        <fullName evidence="1">Uncharacterized protein</fullName>
    </submittedName>
</protein>
<evidence type="ECO:0000313" key="1">
    <source>
        <dbReference type="EMBL" id="CAK5085432.1"/>
    </source>
</evidence>
<comment type="caution">
    <text evidence="1">The sequence shown here is derived from an EMBL/GenBank/DDBJ whole genome shotgun (WGS) entry which is preliminary data.</text>
</comment>
<evidence type="ECO:0000313" key="2">
    <source>
        <dbReference type="Proteomes" id="UP001497535"/>
    </source>
</evidence>
<reference evidence="1" key="1">
    <citation type="submission" date="2023-11" db="EMBL/GenBank/DDBJ databases">
        <authorList>
            <person name="Poullet M."/>
        </authorList>
    </citation>
    <scope>NUCLEOTIDE SEQUENCE</scope>
    <source>
        <strain evidence="1">E1834</strain>
    </source>
</reference>
<dbReference type="Proteomes" id="UP001497535">
    <property type="component" value="Unassembled WGS sequence"/>
</dbReference>
<accession>A0ACB1A445</accession>